<sequence length="325" mass="36177">MELLLATGKVSIKRKDIHGRSVLSRASTREATLLLLNEGADPNDYDCDGRTPLSYAVEDGQRSKVEVLLQHPEINIDMVDRNGNTPLFYVGSLNSGPVTRDNKYLEYERSNQVAGERLKGEEDLRAMAELLVSYGADLHITNSDGQTALFPAVSHHHKALVAFLQQAGLSMDKQDNDGMTPTMHLSVHSNHTLSPFDQELEELFNSKLLNSTLLNSKLFCQPDRQFEDESHDDLFDAEEETLGMSINGIGLGSARNPFPQMENALYSIGLSRKQLSSVPVQMHGNIESPNIFGPFDEIERVHQNKVLDEKPIGPPVLGRRFPTQN</sequence>
<dbReference type="EMBL" id="ML737578">
    <property type="protein sequence ID" value="KAE8368967.1"/>
    <property type="molecule type" value="Genomic_DNA"/>
</dbReference>
<feature type="repeat" description="ANK" evidence="3">
    <location>
        <begin position="48"/>
        <end position="71"/>
    </location>
</feature>
<reference evidence="4 5" key="1">
    <citation type="submission" date="2019-04" db="EMBL/GenBank/DDBJ databases">
        <title>Friends and foes A comparative genomics studyof 23 Aspergillus species from section Flavi.</title>
        <authorList>
            <consortium name="DOE Joint Genome Institute"/>
            <person name="Kjaerbolling I."/>
            <person name="Vesth T."/>
            <person name="Frisvad J.C."/>
            <person name="Nybo J.L."/>
            <person name="Theobald S."/>
            <person name="Kildgaard S."/>
            <person name="Isbrandt T."/>
            <person name="Kuo A."/>
            <person name="Sato A."/>
            <person name="Lyhne E.K."/>
            <person name="Kogle M.E."/>
            <person name="Wiebenga A."/>
            <person name="Kun R.S."/>
            <person name="Lubbers R.J."/>
            <person name="Makela M.R."/>
            <person name="Barry K."/>
            <person name="Chovatia M."/>
            <person name="Clum A."/>
            <person name="Daum C."/>
            <person name="Haridas S."/>
            <person name="He G."/>
            <person name="LaButti K."/>
            <person name="Lipzen A."/>
            <person name="Mondo S."/>
            <person name="Riley R."/>
            <person name="Salamov A."/>
            <person name="Simmons B.A."/>
            <person name="Magnuson J.K."/>
            <person name="Henrissat B."/>
            <person name="Mortensen U.H."/>
            <person name="Larsen T.O."/>
            <person name="Devries R.P."/>
            <person name="Grigoriev I.V."/>
            <person name="Machida M."/>
            <person name="Baker S.E."/>
            <person name="Andersen M.R."/>
        </authorList>
    </citation>
    <scope>NUCLEOTIDE SEQUENCE [LARGE SCALE GENOMIC DNA]</scope>
    <source>
        <strain evidence="4 5">CBS 763.97</strain>
    </source>
</reference>
<dbReference type="InterPro" id="IPR002110">
    <property type="entry name" value="Ankyrin_rpt"/>
</dbReference>
<dbReference type="PANTHER" id="PTHR24124">
    <property type="entry name" value="ANKYRIN REPEAT FAMILY A"/>
    <property type="match status" value="1"/>
</dbReference>
<gene>
    <name evidence="4" type="ORF">BDV27DRAFT_121458</name>
</gene>
<evidence type="ECO:0000313" key="4">
    <source>
        <dbReference type="EMBL" id="KAE8368967.1"/>
    </source>
</evidence>
<feature type="repeat" description="ANK" evidence="3">
    <location>
        <begin position="144"/>
        <end position="176"/>
    </location>
</feature>
<keyword evidence="5" id="KW-1185">Reference proteome</keyword>
<dbReference type="SMART" id="SM00248">
    <property type="entry name" value="ANK"/>
    <property type="match status" value="4"/>
</dbReference>
<dbReference type="PROSITE" id="PS50297">
    <property type="entry name" value="ANK_REP_REGION"/>
    <property type="match status" value="1"/>
</dbReference>
<keyword evidence="2 3" id="KW-0040">ANK repeat</keyword>
<protein>
    <submittedName>
        <fullName evidence="4">Ankyrin repeat-containing domain protein</fullName>
    </submittedName>
</protein>
<dbReference type="GO" id="GO:0010468">
    <property type="term" value="P:regulation of gene expression"/>
    <property type="evidence" value="ECO:0007669"/>
    <property type="project" value="TreeGrafter"/>
</dbReference>
<dbReference type="Gene3D" id="1.25.40.20">
    <property type="entry name" value="Ankyrin repeat-containing domain"/>
    <property type="match status" value="2"/>
</dbReference>
<evidence type="ECO:0000256" key="3">
    <source>
        <dbReference type="PROSITE-ProRule" id="PRU00023"/>
    </source>
</evidence>
<evidence type="ECO:0000313" key="5">
    <source>
        <dbReference type="Proteomes" id="UP000326268"/>
    </source>
</evidence>
<dbReference type="Proteomes" id="UP000326268">
    <property type="component" value="Unassembled WGS sequence"/>
</dbReference>
<dbReference type="SUPFAM" id="SSF48403">
    <property type="entry name" value="Ankyrin repeat"/>
    <property type="match status" value="1"/>
</dbReference>
<dbReference type="OrthoDB" id="366390at2759"/>
<evidence type="ECO:0000256" key="2">
    <source>
        <dbReference type="ARBA" id="ARBA00023043"/>
    </source>
</evidence>
<dbReference type="GO" id="GO:0005634">
    <property type="term" value="C:nucleus"/>
    <property type="evidence" value="ECO:0007669"/>
    <property type="project" value="TreeGrafter"/>
</dbReference>
<evidence type="ECO:0000256" key="1">
    <source>
        <dbReference type="ARBA" id="ARBA00022737"/>
    </source>
</evidence>
<dbReference type="AlphaFoldDB" id="A0A5N7AGG2"/>
<dbReference type="GeneID" id="43649819"/>
<name>A0A5N7AGG2_9EURO</name>
<dbReference type="Pfam" id="PF12796">
    <property type="entry name" value="Ank_2"/>
    <property type="match status" value="2"/>
</dbReference>
<proteinExistence type="predicted"/>
<keyword evidence="1" id="KW-0677">Repeat</keyword>
<dbReference type="PANTHER" id="PTHR24124:SF14">
    <property type="entry name" value="CHROMOSOME UNDETERMINED SCAFFOLD_25, WHOLE GENOME SHOTGUN SEQUENCE"/>
    <property type="match status" value="1"/>
</dbReference>
<organism evidence="4 5">
    <name type="scientific">Aspergillus caelatus</name>
    <dbReference type="NCBI Taxonomy" id="61420"/>
    <lineage>
        <taxon>Eukaryota</taxon>
        <taxon>Fungi</taxon>
        <taxon>Dikarya</taxon>
        <taxon>Ascomycota</taxon>
        <taxon>Pezizomycotina</taxon>
        <taxon>Eurotiomycetes</taxon>
        <taxon>Eurotiomycetidae</taxon>
        <taxon>Eurotiales</taxon>
        <taxon>Aspergillaceae</taxon>
        <taxon>Aspergillus</taxon>
        <taxon>Aspergillus subgen. Circumdati</taxon>
    </lineage>
</organism>
<dbReference type="RefSeq" id="XP_031932048.1">
    <property type="nucleotide sequence ID" value="XM_032065373.1"/>
</dbReference>
<accession>A0A5N7AGG2</accession>
<dbReference type="PROSITE" id="PS50088">
    <property type="entry name" value="ANK_REPEAT"/>
    <property type="match status" value="2"/>
</dbReference>
<dbReference type="InterPro" id="IPR036770">
    <property type="entry name" value="Ankyrin_rpt-contain_sf"/>
</dbReference>